<dbReference type="Proteomes" id="UP000034392">
    <property type="component" value="Chromosome"/>
</dbReference>
<dbReference type="RefSeq" id="WP_046904618.1">
    <property type="nucleotide sequence ID" value="NZ_CP011452.2"/>
</dbReference>
<dbReference type="OrthoDB" id="9807941at2"/>
<dbReference type="EMBL" id="CP011452">
    <property type="protein sequence ID" value="AKH44247.1"/>
    <property type="molecule type" value="Genomic_DNA"/>
</dbReference>
<reference evidence="1" key="1">
    <citation type="submission" date="2015-05" db="EMBL/GenBank/DDBJ databases">
        <title>The complete genome of Altererythrobacter atlanticus strain 26DY36.</title>
        <authorList>
            <person name="Wu Y.-H."/>
            <person name="Cheng H."/>
            <person name="Wu X.-W."/>
        </authorList>
    </citation>
    <scope>NUCLEOTIDE SEQUENCE [LARGE SCALE GENOMIC DNA]</scope>
    <source>
        <strain evidence="1">26DY36</strain>
    </source>
</reference>
<dbReference type="PATRIC" id="fig|1267766.3.peg.3273"/>
<protein>
    <submittedName>
        <fullName evidence="1">NADH dehydrogenase subunit E</fullName>
    </submittedName>
</protein>
<name>A0A0F7KYE4_9SPHN</name>
<accession>A0A0F7KYE4</accession>
<organism evidence="1 2">
    <name type="scientific">Croceibacterium atlanticum</name>
    <dbReference type="NCBI Taxonomy" id="1267766"/>
    <lineage>
        <taxon>Bacteria</taxon>
        <taxon>Pseudomonadati</taxon>
        <taxon>Pseudomonadota</taxon>
        <taxon>Alphaproteobacteria</taxon>
        <taxon>Sphingomonadales</taxon>
        <taxon>Erythrobacteraceae</taxon>
        <taxon>Croceibacterium</taxon>
    </lineage>
</organism>
<dbReference type="AlphaFoldDB" id="A0A0F7KYE4"/>
<keyword evidence="2" id="KW-1185">Reference proteome</keyword>
<sequence length="174" mass="18979">MAELIQQNWIFLVIALVVGLIVAWWIFAANRRTTVTLEKPEEDQPAAAKRNQALIDAPPAASADSGEDLPPVTPVGMAGVGEAVAAAARPVHVESSHDELTRIKGIGPKLAQQLHDLGITHFTQIADWDDAEIDRIDAQLGRFQGRIRRDNWPEQARLLSSGDKAGYEAKFGKL</sequence>
<dbReference type="KEGG" id="aay:WYH_03228"/>
<evidence type="ECO:0000313" key="1">
    <source>
        <dbReference type="EMBL" id="AKH44247.1"/>
    </source>
</evidence>
<dbReference type="Gene3D" id="1.10.150.20">
    <property type="entry name" value="5' to 3' exonuclease, C-terminal subdomain"/>
    <property type="match status" value="1"/>
</dbReference>
<evidence type="ECO:0000313" key="2">
    <source>
        <dbReference type="Proteomes" id="UP000034392"/>
    </source>
</evidence>
<dbReference type="STRING" id="1267766.WYH_03228"/>
<gene>
    <name evidence="1" type="ORF">WYH_03228</name>
</gene>
<proteinExistence type="predicted"/>